<name>A0AAV1E870_OLDCO</name>
<reference evidence="2" key="1">
    <citation type="submission" date="2023-03" db="EMBL/GenBank/DDBJ databases">
        <authorList>
            <person name="Julca I."/>
        </authorList>
    </citation>
    <scope>NUCLEOTIDE SEQUENCE</scope>
</reference>
<gene>
    <name evidence="2" type="ORF">OLC1_LOCUS22329</name>
</gene>
<feature type="region of interest" description="Disordered" evidence="1">
    <location>
        <begin position="347"/>
        <end position="382"/>
    </location>
</feature>
<evidence type="ECO:0000313" key="2">
    <source>
        <dbReference type="EMBL" id="CAI9115896.1"/>
    </source>
</evidence>
<proteinExistence type="predicted"/>
<dbReference type="AlphaFoldDB" id="A0AAV1E870"/>
<dbReference type="Proteomes" id="UP001161247">
    <property type="component" value="Chromosome 8"/>
</dbReference>
<dbReference type="InterPro" id="IPR012340">
    <property type="entry name" value="NA-bd_OB-fold"/>
</dbReference>
<evidence type="ECO:0000256" key="1">
    <source>
        <dbReference type="SAM" id="MobiDB-lite"/>
    </source>
</evidence>
<accession>A0AAV1E870</accession>
<organism evidence="2 3">
    <name type="scientific">Oldenlandia corymbosa var. corymbosa</name>
    <dbReference type="NCBI Taxonomy" id="529605"/>
    <lineage>
        <taxon>Eukaryota</taxon>
        <taxon>Viridiplantae</taxon>
        <taxon>Streptophyta</taxon>
        <taxon>Embryophyta</taxon>
        <taxon>Tracheophyta</taxon>
        <taxon>Spermatophyta</taxon>
        <taxon>Magnoliopsida</taxon>
        <taxon>eudicotyledons</taxon>
        <taxon>Gunneridae</taxon>
        <taxon>Pentapetalae</taxon>
        <taxon>asterids</taxon>
        <taxon>lamiids</taxon>
        <taxon>Gentianales</taxon>
        <taxon>Rubiaceae</taxon>
        <taxon>Rubioideae</taxon>
        <taxon>Spermacoceae</taxon>
        <taxon>Hedyotis-Oldenlandia complex</taxon>
        <taxon>Oldenlandia</taxon>
    </lineage>
</organism>
<dbReference type="EMBL" id="OX459125">
    <property type="protein sequence ID" value="CAI9115896.1"/>
    <property type="molecule type" value="Genomic_DNA"/>
</dbReference>
<protein>
    <submittedName>
        <fullName evidence="2">OLC1v1016909C1</fullName>
    </submittedName>
</protein>
<dbReference type="SUPFAM" id="SSF50249">
    <property type="entry name" value="Nucleic acid-binding proteins"/>
    <property type="match status" value="2"/>
</dbReference>
<feature type="region of interest" description="Disordered" evidence="1">
    <location>
        <begin position="293"/>
        <end position="319"/>
    </location>
</feature>
<sequence length="654" mass="73584">MASEQNSNQHVVQPSFVDEGCNETVGNVVNSFSLPTNHVEVSGPSSPNTVLITNHAESSALISPFPNQAVAASVLIFVVQTNAASVPITAAQRYIADINGLIDTKNIHFFIVARIMTLWKVPESSKNSKIKSMEMTLIDAQGGKIQATVPGRNVKDFQDILKEDLRGHIIAYSDPIVDYGKKRMSVELEDERFKLQVYVRDASGSRIVTLWDRMVYNFINKTAGELGQKEGKDYPKILNEIIGKKCLFRLDVSNFNIRNSNNEISIARLTTEADIIKKYLDDVAEDQTAVSCTDHTDMGLPGDDIAESPPSKNKLPASADIDPEMSAEYYQTLTTNQGSTAKTAISCTDHTDMGLPGDDIAESPPSKNRLPASAGEESVKSKPNKRAKKLIFLGGSEWKKMLSDHADVLEEATTAVLQYDGNMSFTILFSRANGVEIPGSIKIDAPGIRTVFVNIHINKKRRCQLYGYALKRISHRDWYFAHIKDLNLHIGNRFLMKLDENSLNRAVVDKRFFSGTHWPSEHNIAKAVDVKQYNWEFMVYREENEAAGFEGPKWEEFVDYYFNHLKCINVIFIYTGNLNFHLRIFDNKGYYCNLMREDSDTSDGEIDSVAYLRSNGDQNTFSAIMNNTQIQRGNTIAYDQEVECRRFIKCYFVL</sequence>
<dbReference type="Gene3D" id="2.40.50.140">
    <property type="entry name" value="Nucleic acid-binding proteins"/>
    <property type="match status" value="1"/>
</dbReference>
<keyword evidence="3" id="KW-1185">Reference proteome</keyword>
<evidence type="ECO:0000313" key="3">
    <source>
        <dbReference type="Proteomes" id="UP001161247"/>
    </source>
</evidence>